<evidence type="ECO:0000313" key="1">
    <source>
        <dbReference type="EMBL" id="KAF2764389.1"/>
    </source>
</evidence>
<protein>
    <submittedName>
        <fullName evidence="1">Uncharacterized protein</fullName>
    </submittedName>
</protein>
<proteinExistence type="predicted"/>
<evidence type="ECO:0000313" key="2">
    <source>
        <dbReference type="Proteomes" id="UP000799436"/>
    </source>
</evidence>
<dbReference type="EMBL" id="ML995926">
    <property type="protein sequence ID" value="KAF2764389.1"/>
    <property type="molecule type" value="Genomic_DNA"/>
</dbReference>
<keyword evidence="2" id="KW-1185">Reference proteome</keyword>
<reference evidence="1" key="1">
    <citation type="journal article" date="2020" name="Stud. Mycol.">
        <title>101 Dothideomycetes genomes: a test case for predicting lifestyles and emergence of pathogens.</title>
        <authorList>
            <person name="Haridas S."/>
            <person name="Albert R."/>
            <person name="Binder M."/>
            <person name="Bloem J."/>
            <person name="Labutti K."/>
            <person name="Salamov A."/>
            <person name="Andreopoulos B."/>
            <person name="Baker S."/>
            <person name="Barry K."/>
            <person name="Bills G."/>
            <person name="Bluhm B."/>
            <person name="Cannon C."/>
            <person name="Castanera R."/>
            <person name="Culley D."/>
            <person name="Daum C."/>
            <person name="Ezra D."/>
            <person name="Gonzalez J."/>
            <person name="Henrissat B."/>
            <person name="Kuo A."/>
            <person name="Liang C."/>
            <person name="Lipzen A."/>
            <person name="Lutzoni F."/>
            <person name="Magnuson J."/>
            <person name="Mondo S."/>
            <person name="Nolan M."/>
            <person name="Ohm R."/>
            <person name="Pangilinan J."/>
            <person name="Park H.-J."/>
            <person name="Ramirez L."/>
            <person name="Alfaro M."/>
            <person name="Sun H."/>
            <person name="Tritt A."/>
            <person name="Yoshinaga Y."/>
            <person name="Zwiers L.-H."/>
            <person name="Turgeon B."/>
            <person name="Goodwin S."/>
            <person name="Spatafora J."/>
            <person name="Crous P."/>
            <person name="Grigoriev I."/>
        </authorList>
    </citation>
    <scope>NUCLEOTIDE SEQUENCE</scope>
    <source>
        <strain evidence="1">CBS 116005</strain>
    </source>
</reference>
<dbReference type="Proteomes" id="UP000799436">
    <property type="component" value="Unassembled WGS sequence"/>
</dbReference>
<accession>A0A6G1KVU8</accession>
<dbReference type="AlphaFoldDB" id="A0A6G1KVU8"/>
<gene>
    <name evidence="1" type="ORF">EJ03DRAFT_28394</name>
</gene>
<name>A0A6G1KVU8_9PEZI</name>
<organism evidence="1 2">
    <name type="scientific">Teratosphaeria nubilosa</name>
    <dbReference type="NCBI Taxonomy" id="161662"/>
    <lineage>
        <taxon>Eukaryota</taxon>
        <taxon>Fungi</taxon>
        <taxon>Dikarya</taxon>
        <taxon>Ascomycota</taxon>
        <taxon>Pezizomycotina</taxon>
        <taxon>Dothideomycetes</taxon>
        <taxon>Dothideomycetidae</taxon>
        <taxon>Mycosphaerellales</taxon>
        <taxon>Teratosphaeriaceae</taxon>
        <taxon>Teratosphaeria</taxon>
    </lineage>
</organism>
<sequence>MLPLHRDDRTCCRPSNTVQQISSSSGSFTTIERRLCCPRHRRRRRRSIRSTRSISKPSISALLAGFDLGRSSASRTYTPPWRCLRFITLVAGTSNLYHVRCQHSHRPKLAQVCLVLAAASLRVESASARRTSSISSLNETLSTSSVSRFRLLKLTCDLVLVHS</sequence>